<dbReference type="AlphaFoldDB" id="A0A1I5PQ98"/>
<gene>
    <name evidence="1" type="ORF">SAMN04488241_101133</name>
</gene>
<dbReference type="RefSeq" id="WP_093330012.1">
    <property type="nucleotide sequence ID" value="NZ_FOXP01000001.1"/>
</dbReference>
<evidence type="ECO:0008006" key="3">
    <source>
        <dbReference type="Google" id="ProtNLM"/>
    </source>
</evidence>
<protein>
    <recommendedName>
        <fullName evidence="3">NAD dependent epimerase/dehydratase family protein</fullName>
    </recommendedName>
</protein>
<keyword evidence="2" id="KW-1185">Reference proteome</keyword>
<organism evidence="1 2">
    <name type="scientific">Sphingomonas rubra</name>
    <dbReference type="NCBI Taxonomy" id="634430"/>
    <lineage>
        <taxon>Bacteria</taxon>
        <taxon>Pseudomonadati</taxon>
        <taxon>Pseudomonadota</taxon>
        <taxon>Alphaproteobacteria</taxon>
        <taxon>Sphingomonadales</taxon>
        <taxon>Sphingomonadaceae</taxon>
        <taxon>Sphingomonas</taxon>
    </lineage>
</organism>
<evidence type="ECO:0000313" key="1">
    <source>
        <dbReference type="EMBL" id="SFP35726.1"/>
    </source>
</evidence>
<dbReference type="InterPro" id="IPR000408">
    <property type="entry name" value="Reg_chr_condens"/>
</dbReference>
<dbReference type="STRING" id="634430.SAMN04488241_101133"/>
<dbReference type="PROSITE" id="PS00626">
    <property type="entry name" value="RCC1_2"/>
    <property type="match status" value="1"/>
</dbReference>
<proteinExistence type="predicted"/>
<dbReference type="InterPro" id="IPR036291">
    <property type="entry name" value="NAD(P)-bd_dom_sf"/>
</dbReference>
<dbReference type="OrthoDB" id="7564393at2"/>
<evidence type="ECO:0000313" key="2">
    <source>
        <dbReference type="Proteomes" id="UP000199586"/>
    </source>
</evidence>
<dbReference type="Proteomes" id="UP000199586">
    <property type="component" value="Unassembled WGS sequence"/>
</dbReference>
<reference evidence="1 2" key="1">
    <citation type="submission" date="2016-10" db="EMBL/GenBank/DDBJ databases">
        <authorList>
            <person name="de Groot N.N."/>
        </authorList>
    </citation>
    <scope>NUCLEOTIDE SEQUENCE [LARGE SCALE GENOMIC DNA]</scope>
    <source>
        <strain evidence="1 2">CGMCC 1.9113</strain>
    </source>
</reference>
<dbReference type="EMBL" id="FOXP01000001">
    <property type="protein sequence ID" value="SFP35726.1"/>
    <property type="molecule type" value="Genomic_DNA"/>
</dbReference>
<accession>A0A1I5PQ98</accession>
<dbReference type="SUPFAM" id="SSF51735">
    <property type="entry name" value="NAD(P)-binding Rossmann-fold domains"/>
    <property type="match status" value="1"/>
</dbReference>
<name>A0A1I5PQ98_9SPHN</name>
<sequence length="174" mass="18867">MNEAVTTGPGHAIVLGAEGRVGGAFARRLALHGYRVSRDPRRPEALARAMPGTLLLDCAYRDGEAEEHVWRVEAHLASWRDYAGIFVPSSYWIEGDGGYARAKRRVEQLAASYRALGANVVTDRIGYFPGDGVEPDANEPMIAHLVDGDTLYARVMAQLTCGLRRDAAETVAVG</sequence>